<sequence>MQNRPPTDPPTAVRVTVVRSGGFAGLRREWTARPEPVDAPRWVALIHDCPWQDADTCRPAEPDRFVWHIEARLDDSARAVALPESHLQGPWRDLVDQVQAFERERTGDA</sequence>
<dbReference type="Pfam" id="PF20242">
    <property type="entry name" value="Emfourin"/>
    <property type="match status" value="1"/>
</dbReference>
<proteinExistence type="predicted"/>
<comment type="caution">
    <text evidence="1">The sequence shown here is derived from an EMBL/GenBank/DDBJ whole genome shotgun (WGS) entry which is preliminary data.</text>
</comment>
<protein>
    <submittedName>
        <fullName evidence="1">Uncharacterized protein</fullName>
    </submittedName>
</protein>
<dbReference type="Proteomes" id="UP001500540">
    <property type="component" value="Unassembled WGS sequence"/>
</dbReference>
<name>A0ABP7GK65_9MICO</name>
<reference evidence="2" key="1">
    <citation type="journal article" date="2019" name="Int. J. Syst. Evol. Microbiol.">
        <title>The Global Catalogue of Microorganisms (GCM) 10K type strain sequencing project: providing services to taxonomists for standard genome sequencing and annotation.</title>
        <authorList>
            <consortium name="The Broad Institute Genomics Platform"/>
            <consortium name="The Broad Institute Genome Sequencing Center for Infectious Disease"/>
            <person name="Wu L."/>
            <person name="Ma J."/>
        </authorList>
    </citation>
    <scope>NUCLEOTIDE SEQUENCE [LARGE SCALE GENOMIC DNA]</scope>
    <source>
        <strain evidence="2">JCM 16950</strain>
    </source>
</reference>
<keyword evidence="2" id="KW-1185">Reference proteome</keyword>
<gene>
    <name evidence="1" type="ORF">GCM10022240_20160</name>
</gene>
<evidence type="ECO:0000313" key="1">
    <source>
        <dbReference type="EMBL" id="GAA3767726.1"/>
    </source>
</evidence>
<dbReference type="EMBL" id="BAABAF010000007">
    <property type="protein sequence ID" value="GAA3767726.1"/>
    <property type="molecule type" value="Genomic_DNA"/>
</dbReference>
<dbReference type="RefSeq" id="WP_344783166.1">
    <property type="nucleotide sequence ID" value="NZ_BAABAF010000007.1"/>
</dbReference>
<accession>A0ABP7GK65</accession>
<organism evidence="1 2">
    <name type="scientific">Microbacterium kribbense</name>
    <dbReference type="NCBI Taxonomy" id="433645"/>
    <lineage>
        <taxon>Bacteria</taxon>
        <taxon>Bacillati</taxon>
        <taxon>Actinomycetota</taxon>
        <taxon>Actinomycetes</taxon>
        <taxon>Micrococcales</taxon>
        <taxon>Microbacteriaceae</taxon>
        <taxon>Microbacterium</taxon>
    </lineage>
</organism>
<evidence type="ECO:0000313" key="2">
    <source>
        <dbReference type="Proteomes" id="UP001500540"/>
    </source>
</evidence>
<dbReference type="InterPro" id="IPR049457">
    <property type="entry name" value="Emfourin"/>
</dbReference>